<evidence type="ECO:0000313" key="2">
    <source>
        <dbReference type="EMBL" id="QDX93593.1"/>
    </source>
</evidence>
<feature type="domain" description="Bacteriophage CI repressor N-terminal" evidence="1">
    <location>
        <begin position="38"/>
        <end position="79"/>
    </location>
</feature>
<dbReference type="AlphaFoldDB" id="A0A518V9F4"/>
<accession>A0A518V9F4</accession>
<dbReference type="EMBL" id="CP033464">
    <property type="protein sequence ID" value="QDX93593.1"/>
    <property type="molecule type" value="Genomic_DNA"/>
</dbReference>
<dbReference type="GO" id="GO:0045892">
    <property type="term" value="P:negative regulation of DNA-templated transcription"/>
    <property type="evidence" value="ECO:0007669"/>
    <property type="project" value="InterPro"/>
</dbReference>
<protein>
    <recommendedName>
        <fullName evidence="1">Bacteriophage CI repressor N-terminal domain-containing protein</fullName>
    </recommendedName>
</protein>
<dbReference type="SUPFAM" id="SSF47413">
    <property type="entry name" value="lambda repressor-like DNA-binding domains"/>
    <property type="match status" value="1"/>
</dbReference>
<dbReference type="GO" id="GO:0003677">
    <property type="term" value="F:DNA binding"/>
    <property type="evidence" value="ECO:0007669"/>
    <property type="project" value="InterPro"/>
</dbReference>
<organism evidence="2 3">
    <name type="scientific">Brevibacillus laterosporus</name>
    <name type="common">Bacillus laterosporus</name>
    <dbReference type="NCBI Taxonomy" id="1465"/>
    <lineage>
        <taxon>Bacteria</taxon>
        <taxon>Bacillati</taxon>
        <taxon>Bacillota</taxon>
        <taxon>Bacilli</taxon>
        <taxon>Bacillales</taxon>
        <taxon>Paenibacillaceae</taxon>
        <taxon>Brevibacillus</taxon>
    </lineage>
</organism>
<name>A0A518V9F4_BRELA</name>
<evidence type="ECO:0000313" key="3">
    <source>
        <dbReference type="Proteomes" id="UP000319432"/>
    </source>
</evidence>
<dbReference type="Proteomes" id="UP000319432">
    <property type="component" value="Chromosome"/>
</dbReference>
<keyword evidence="3" id="KW-1185">Reference proteome</keyword>
<evidence type="ECO:0000259" key="1">
    <source>
        <dbReference type="Pfam" id="PF07022"/>
    </source>
</evidence>
<dbReference type="Gene3D" id="1.10.260.40">
    <property type="entry name" value="lambda repressor-like DNA-binding domains"/>
    <property type="match status" value="1"/>
</dbReference>
<dbReference type="InterPro" id="IPR010744">
    <property type="entry name" value="Phage_CI_N"/>
</dbReference>
<gene>
    <name evidence="2" type="ORF">EEL30_15585</name>
</gene>
<dbReference type="InterPro" id="IPR010982">
    <property type="entry name" value="Lambda_DNA-bd_dom_sf"/>
</dbReference>
<proteinExistence type="predicted"/>
<dbReference type="Pfam" id="PF07022">
    <property type="entry name" value="Phage_CI_repr"/>
    <property type="match status" value="1"/>
</dbReference>
<reference evidence="2 3" key="1">
    <citation type="submission" date="2018-11" db="EMBL/GenBank/DDBJ databases">
        <title>Phylogenetic determinants of toxin gene distribution in genomes of Brevibacillus laterosporus.</title>
        <authorList>
            <person name="Glare T.R."/>
            <person name="Durrant A."/>
            <person name="Berry C."/>
            <person name="Palma L."/>
            <person name="Ormskirk M."/>
            <person name="Cox M.O."/>
        </authorList>
    </citation>
    <scope>NUCLEOTIDE SEQUENCE [LARGE SCALE GENOMIC DNA]</scope>
    <source>
        <strain evidence="2 3">1821L</strain>
    </source>
</reference>
<sequence>MCYDEYIFSKGEIFQMKKEIELQGNTFKECLDIMKAEKKIKTYKELAELLGVKESTFSMRLTRENMNLSDVITLLEALDYEIIFRKK</sequence>